<sequence length="203" mass="22295">MAAAFIHGMILAIGLIIPLGVQNFFVFSQGALKNRFSHVLPIVVTAAICDTLLIVLAVSGVSLLILHFIWMKTVLVLLGALFLLYMGIMSWRAEPPRTSADIPDDRKTGKLIGYTLLISILNPHAILDTIGVIGTSSIHYEGARKWAFMIACIAVSWAWFFFLALLGRLVGKLDHTGRWVVYLNKISAVVMWAASILLLVSSF</sequence>
<keyword evidence="4 6" id="KW-1133">Transmembrane helix</keyword>
<dbReference type="InterPro" id="IPR001123">
    <property type="entry name" value="LeuE-type"/>
</dbReference>
<feature type="transmembrane region" description="Helical" evidence="6">
    <location>
        <begin position="6"/>
        <end position="27"/>
    </location>
</feature>
<feature type="transmembrane region" description="Helical" evidence="6">
    <location>
        <begin position="146"/>
        <end position="167"/>
    </location>
</feature>
<keyword evidence="8" id="KW-1185">Reference proteome</keyword>
<comment type="subcellular location">
    <subcellularLocation>
        <location evidence="1">Cell membrane</location>
        <topology evidence="1">Multi-pass membrane protein</topology>
    </subcellularLocation>
</comment>
<dbReference type="GO" id="GO:0015171">
    <property type="term" value="F:amino acid transmembrane transporter activity"/>
    <property type="evidence" value="ECO:0007669"/>
    <property type="project" value="TreeGrafter"/>
</dbReference>
<dbReference type="PANTHER" id="PTHR30086">
    <property type="entry name" value="ARGININE EXPORTER PROTEIN ARGO"/>
    <property type="match status" value="1"/>
</dbReference>
<proteinExistence type="predicted"/>
<evidence type="ECO:0000256" key="2">
    <source>
        <dbReference type="ARBA" id="ARBA00022475"/>
    </source>
</evidence>
<dbReference type="EMBL" id="CP041969">
    <property type="protein sequence ID" value="QMV44832.1"/>
    <property type="molecule type" value="Genomic_DNA"/>
</dbReference>
<dbReference type="Pfam" id="PF01810">
    <property type="entry name" value="LysE"/>
    <property type="match status" value="1"/>
</dbReference>
<evidence type="ECO:0000256" key="3">
    <source>
        <dbReference type="ARBA" id="ARBA00022692"/>
    </source>
</evidence>
<gene>
    <name evidence="7" type="ORF">FPL14_01445</name>
</gene>
<keyword evidence="5 6" id="KW-0472">Membrane</keyword>
<dbReference type="KEGG" id="cchl:FPL14_01445"/>
<feature type="transmembrane region" description="Helical" evidence="6">
    <location>
        <begin position="179"/>
        <end position="200"/>
    </location>
</feature>
<accession>A0A7G5C6J8</accession>
<evidence type="ECO:0000256" key="6">
    <source>
        <dbReference type="SAM" id="Phobius"/>
    </source>
</evidence>
<reference evidence="7 8" key="1">
    <citation type="submission" date="2019-07" db="EMBL/GenBank/DDBJ databases">
        <authorList>
            <person name="Kim J.K."/>
            <person name="Cheong H.-M."/>
            <person name="Choi Y."/>
            <person name="Hwang K.J."/>
            <person name="Lee S."/>
            <person name="Choi C."/>
        </authorList>
    </citation>
    <scope>NUCLEOTIDE SEQUENCE [LARGE SCALE GENOMIC DNA]</scope>
    <source>
        <strain evidence="7 8">KS 22</strain>
    </source>
</reference>
<keyword evidence="3 6" id="KW-0812">Transmembrane</keyword>
<dbReference type="Proteomes" id="UP000515679">
    <property type="component" value="Chromosome"/>
</dbReference>
<dbReference type="PANTHER" id="PTHR30086:SF20">
    <property type="entry name" value="ARGININE EXPORTER PROTEIN ARGO-RELATED"/>
    <property type="match status" value="1"/>
</dbReference>
<protein>
    <submittedName>
        <fullName evidence="7">Amino acid transporter</fullName>
    </submittedName>
</protein>
<organism evidence="7 8">
    <name type="scientific">Cohnella cholangitidis</name>
    <dbReference type="NCBI Taxonomy" id="2598458"/>
    <lineage>
        <taxon>Bacteria</taxon>
        <taxon>Bacillati</taxon>
        <taxon>Bacillota</taxon>
        <taxon>Bacilli</taxon>
        <taxon>Bacillales</taxon>
        <taxon>Paenibacillaceae</taxon>
        <taxon>Cohnella</taxon>
    </lineage>
</organism>
<feature type="transmembrane region" description="Helical" evidence="6">
    <location>
        <begin position="69"/>
        <end position="91"/>
    </location>
</feature>
<evidence type="ECO:0000313" key="8">
    <source>
        <dbReference type="Proteomes" id="UP000515679"/>
    </source>
</evidence>
<name>A0A7G5C6J8_9BACL</name>
<dbReference type="AlphaFoldDB" id="A0A7G5C6J8"/>
<feature type="transmembrane region" description="Helical" evidence="6">
    <location>
        <begin position="39"/>
        <end position="63"/>
    </location>
</feature>
<evidence type="ECO:0000256" key="1">
    <source>
        <dbReference type="ARBA" id="ARBA00004651"/>
    </source>
</evidence>
<feature type="transmembrane region" description="Helical" evidence="6">
    <location>
        <begin position="111"/>
        <end position="134"/>
    </location>
</feature>
<evidence type="ECO:0000313" key="7">
    <source>
        <dbReference type="EMBL" id="QMV44832.1"/>
    </source>
</evidence>
<evidence type="ECO:0000256" key="4">
    <source>
        <dbReference type="ARBA" id="ARBA00022989"/>
    </source>
</evidence>
<dbReference type="GO" id="GO:0005886">
    <property type="term" value="C:plasma membrane"/>
    <property type="evidence" value="ECO:0007669"/>
    <property type="project" value="UniProtKB-SubCell"/>
</dbReference>
<keyword evidence="2" id="KW-1003">Cell membrane</keyword>
<evidence type="ECO:0000256" key="5">
    <source>
        <dbReference type="ARBA" id="ARBA00023136"/>
    </source>
</evidence>